<keyword evidence="1" id="KW-0175">Coiled coil</keyword>
<comment type="caution">
    <text evidence="2">The sequence shown here is derived from an EMBL/GenBank/DDBJ whole genome shotgun (WGS) entry which is preliminary data.</text>
</comment>
<feature type="coiled-coil region" evidence="1">
    <location>
        <begin position="177"/>
        <end position="204"/>
    </location>
</feature>
<evidence type="ECO:0000313" key="2">
    <source>
        <dbReference type="EMBL" id="GMN30282.1"/>
    </source>
</evidence>
<evidence type="ECO:0000256" key="1">
    <source>
        <dbReference type="SAM" id="Coils"/>
    </source>
</evidence>
<accession>A0AA88CUH2</accession>
<dbReference type="EMBL" id="BTGU01003313">
    <property type="protein sequence ID" value="GMN30282.1"/>
    <property type="molecule type" value="Genomic_DNA"/>
</dbReference>
<keyword evidence="3" id="KW-1185">Reference proteome</keyword>
<proteinExistence type="predicted"/>
<dbReference type="Pfam" id="PF10234">
    <property type="entry name" value="Cluap1"/>
    <property type="match status" value="1"/>
</dbReference>
<dbReference type="InterPro" id="IPR019366">
    <property type="entry name" value="Clusterin-associated_protein-1"/>
</dbReference>
<name>A0AA88CUH2_FICCA</name>
<evidence type="ECO:0000313" key="3">
    <source>
        <dbReference type="Proteomes" id="UP001187192"/>
    </source>
</evidence>
<gene>
    <name evidence="2" type="ORF">TIFTF001_044442</name>
</gene>
<reference evidence="2" key="1">
    <citation type="submission" date="2023-07" db="EMBL/GenBank/DDBJ databases">
        <title>draft genome sequence of fig (Ficus carica).</title>
        <authorList>
            <person name="Takahashi T."/>
            <person name="Nishimura K."/>
        </authorList>
    </citation>
    <scope>NUCLEOTIDE SEQUENCE</scope>
</reference>
<dbReference type="Proteomes" id="UP001187192">
    <property type="component" value="Unassembled WGS sequence"/>
</dbReference>
<protein>
    <submittedName>
        <fullName evidence="2">Uncharacterized protein</fullName>
    </submittedName>
</protein>
<dbReference type="AlphaFoldDB" id="A0AA88CUH2"/>
<sequence>MKLEFTGLSGCHGHPLIIINVKNSSLEPTVVEVGKRSSPFAEFDKLFNDIQKLLEGNTFKAEDLSSFLPPPYSVEEIADAKKFFKQCLNMNFASVIQMDKGLELQNSLSIMLARDAFPDDLVDRTTKFLVEFDQSCEQYESAKQDISKAQEGEKAVGELKTSLKKLFSEFIPVRNQAEAVDREIARLEKQVTERKAKKERLGERLEDLAGRATTSKQALVSAEETMKLSAIKKEQAEKTVGDIERSWESFKVGCSQLL</sequence>
<organism evidence="2 3">
    <name type="scientific">Ficus carica</name>
    <name type="common">Common fig</name>
    <dbReference type="NCBI Taxonomy" id="3494"/>
    <lineage>
        <taxon>Eukaryota</taxon>
        <taxon>Viridiplantae</taxon>
        <taxon>Streptophyta</taxon>
        <taxon>Embryophyta</taxon>
        <taxon>Tracheophyta</taxon>
        <taxon>Spermatophyta</taxon>
        <taxon>Magnoliopsida</taxon>
        <taxon>eudicotyledons</taxon>
        <taxon>Gunneridae</taxon>
        <taxon>Pentapetalae</taxon>
        <taxon>rosids</taxon>
        <taxon>fabids</taxon>
        <taxon>Rosales</taxon>
        <taxon>Moraceae</taxon>
        <taxon>Ficeae</taxon>
        <taxon>Ficus</taxon>
    </lineage>
</organism>